<sequence length="557" mass="64189">MENLPQELIDRISSHLDVVQLKQTLMVNQKFQAAAERYSGAFDEVSIDEKTAQKFFDTFSSHRFRYLRRIKFATTLPAPQCDPDAGRPPCRESQEDLKALDEDFTRQIRLLFDVISKLEARVQSYSPGNVQLTIYTPFMDVDPNLFCRHRAFVSWRVHLLAPQHLPILGSIRALRVVNGTSFSPFKEPWRTLRKLDLRVLVDIANKLPNLGALACEIGGDEWPTPLTDETTANFWRVYQGPRRDTRHDFASAVENISMPPLREVLLNFICPNDHNERIDQRVAMPDLVAPARYDPFSSSLRTLSYSLRRMCIFAVVDSTLFLPRDGSTPSWPYLESVNVRFHMASPSGTWYFKGLQDGGRIGGYKLQDESAYPPLEKTLQDEEEDEEEDYVDWQGWAHAQFRVMPDDDVLGPFLAAFAKSTQYMPSLKEAALWCPLKFSVEDMGGLYEDYDSSEVKQDDVQAMAWGIAYTAPGQKAFSEHPGVDKAACRQLWWKVGKCRPNPRVCELVRQVGRQQHGDDLIEHWEDEYYGDGLVDRDIFEAFEWRVFPDFNLDLFYY</sequence>
<evidence type="ECO:0000259" key="1">
    <source>
        <dbReference type="PROSITE" id="PS50181"/>
    </source>
</evidence>
<protein>
    <recommendedName>
        <fullName evidence="1">F-box domain-containing protein</fullName>
    </recommendedName>
</protein>
<dbReference type="InterPro" id="IPR001810">
    <property type="entry name" value="F-box_dom"/>
</dbReference>
<proteinExistence type="predicted"/>
<evidence type="ECO:0000313" key="2">
    <source>
        <dbReference type="EMBL" id="KAL1607710.1"/>
    </source>
</evidence>
<comment type="caution">
    <text evidence="2">The sequence shown here is derived from an EMBL/GenBank/DDBJ whole genome shotgun (WGS) entry which is preliminary data.</text>
</comment>
<reference evidence="2 3" key="1">
    <citation type="submission" date="2024-02" db="EMBL/GenBank/DDBJ databases">
        <title>De novo assembly and annotation of 12 fungi associated with fruit tree decline syndrome in Ontario, Canada.</title>
        <authorList>
            <person name="Sulman M."/>
            <person name="Ellouze W."/>
            <person name="Ilyukhin E."/>
        </authorList>
    </citation>
    <scope>NUCLEOTIDE SEQUENCE [LARGE SCALE GENOMIC DNA]</scope>
    <source>
        <strain evidence="2 3">M42-189</strain>
    </source>
</reference>
<dbReference type="PROSITE" id="PS50181">
    <property type="entry name" value="FBOX"/>
    <property type="match status" value="1"/>
</dbReference>
<organism evidence="2 3">
    <name type="scientific">Paraconiothyrium brasiliense</name>
    <dbReference type="NCBI Taxonomy" id="300254"/>
    <lineage>
        <taxon>Eukaryota</taxon>
        <taxon>Fungi</taxon>
        <taxon>Dikarya</taxon>
        <taxon>Ascomycota</taxon>
        <taxon>Pezizomycotina</taxon>
        <taxon>Dothideomycetes</taxon>
        <taxon>Pleosporomycetidae</taxon>
        <taxon>Pleosporales</taxon>
        <taxon>Massarineae</taxon>
        <taxon>Didymosphaeriaceae</taxon>
        <taxon>Paraconiothyrium</taxon>
    </lineage>
</organism>
<keyword evidence="3" id="KW-1185">Reference proteome</keyword>
<dbReference type="EMBL" id="JAKJXO020000003">
    <property type="protein sequence ID" value="KAL1607710.1"/>
    <property type="molecule type" value="Genomic_DNA"/>
</dbReference>
<evidence type="ECO:0000313" key="3">
    <source>
        <dbReference type="Proteomes" id="UP001521785"/>
    </source>
</evidence>
<gene>
    <name evidence="2" type="ORF">SLS60_002645</name>
</gene>
<feature type="domain" description="F-box" evidence="1">
    <location>
        <begin position="1"/>
        <end position="45"/>
    </location>
</feature>
<accession>A0ABR3RTI6</accession>
<dbReference type="Proteomes" id="UP001521785">
    <property type="component" value="Unassembled WGS sequence"/>
</dbReference>
<name>A0ABR3RTI6_9PLEO</name>